<name>A0ABM0LJW0_MICOH</name>
<reference evidence="15" key="1">
    <citation type="submission" date="2025-08" db="UniProtKB">
        <authorList>
            <consortium name="RefSeq"/>
        </authorList>
    </citation>
    <scope>IDENTIFICATION</scope>
</reference>
<dbReference type="Pfam" id="PF00069">
    <property type="entry name" value="Pkinase"/>
    <property type="match status" value="1"/>
</dbReference>
<evidence type="ECO:0000256" key="8">
    <source>
        <dbReference type="ARBA" id="ARBA00048679"/>
    </source>
</evidence>
<evidence type="ECO:0000256" key="10">
    <source>
        <dbReference type="RuleBase" id="RU000304"/>
    </source>
</evidence>
<evidence type="ECO:0000256" key="3">
    <source>
        <dbReference type="ARBA" id="ARBA00022679"/>
    </source>
</evidence>
<sequence>MASLPRDGGLDRQYKMLFTIGQGGFGCVQLALHRLTGMPVAIKVVENVKKHLRLVLSEIAVLETVQHPHIIRLFQVLTTTKYCYIITEYVPGGNLYQLVKEEGRLQEEQAQKIFGQLVSAIRCCHDHDIVHRDLKPHNILLDAQRNVKLGDFGLATRCGAGTVLYGCCGTKSYNAPEMVLREGYDGRKADVWSLGVLLYFMTTGHHPFRGSTLEETKKNITIGMYDIPAHICGQLENLIHQILTVVPERRPSTEDIQHHPWVKNPEENISSDPYPDPKIVDKLFDHGFAANEIFDSLQKRKYDEIMGTYLLLQEQLHQGLDSTSSVTTADPGPAPPPSPVPPLTSGCYLKRRASEPTFGLLHTRPSQQHLPDVLTLSRQKINQSVSMSLWCPQKKSPTSSHAPPTKAASAPCVYHSRVEEEMPLPPGPDSNMEKSCLPQNIECFSGLCRRIRVCLSRLCCFPRASNPQTGRVFNNKVDPLKESGGRCSEE</sequence>
<dbReference type="InterPro" id="IPR008271">
    <property type="entry name" value="Ser/Thr_kinase_AS"/>
</dbReference>
<dbReference type="PROSITE" id="PS50030">
    <property type="entry name" value="UBA"/>
    <property type="match status" value="1"/>
</dbReference>
<dbReference type="GO" id="GO:0016301">
    <property type="term" value="F:kinase activity"/>
    <property type="evidence" value="ECO:0007669"/>
    <property type="project" value="UniProtKB-KW"/>
</dbReference>
<evidence type="ECO:0000259" key="12">
    <source>
        <dbReference type="PROSITE" id="PS50011"/>
    </source>
</evidence>
<accession>A0ABM0LJW0</accession>
<evidence type="ECO:0000256" key="7">
    <source>
        <dbReference type="ARBA" id="ARBA00047899"/>
    </source>
</evidence>
<dbReference type="SMART" id="SM00220">
    <property type="entry name" value="S_TKc"/>
    <property type="match status" value="1"/>
</dbReference>
<evidence type="ECO:0000313" key="14">
    <source>
        <dbReference type="Proteomes" id="UP000694915"/>
    </source>
</evidence>
<evidence type="ECO:0000256" key="2">
    <source>
        <dbReference type="ARBA" id="ARBA00022527"/>
    </source>
</evidence>
<gene>
    <name evidence="15" type="primary">LOC101980766</name>
</gene>
<keyword evidence="4 9" id="KW-0547">Nucleotide-binding</keyword>
<dbReference type="InterPro" id="IPR011009">
    <property type="entry name" value="Kinase-like_dom_sf"/>
</dbReference>
<keyword evidence="5 15" id="KW-0418">Kinase</keyword>
<dbReference type="CDD" id="cd14337">
    <property type="entry name" value="UBA_MARK_Par1"/>
    <property type="match status" value="1"/>
</dbReference>
<evidence type="ECO:0000256" key="1">
    <source>
        <dbReference type="ARBA" id="ARBA00012513"/>
    </source>
</evidence>
<dbReference type="Gene3D" id="1.10.510.10">
    <property type="entry name" value="Transferase(Phosphotransferase) domain 1"/>
    <property type="match status" value="1"/>
</dbReference>
<dbReference type="PANTHER" id="PTHR24346:SF56">
    <property type="entry name" value="SERINE_THREONINE-PROTEIN KINASE MARK2"/>
    <property type="match status" value="1"/>
</dbReference>
<feature type="region of interest" description="Disordered" evidence="11">
    <location>
        <begin position="321"/>
        <end position="347"/>
    </location>
</feature>
<dbReference type="RefSeq" id="XP_005367644.1">
    <property type="nucleotide sequence ID" value="XM_005367587.2"/>
</dbReference>
<dbReference type="PANTHER" id="PTHR24346">
    <property type="entry name" value="MAP/MICROTUBULE AFFINITY-REGULATING KINASE"/>
    <property type="match status" value="1"/>
</dbReference>
<dbReference type="PROSITE" id="PS50011">
    <property type="entry name" value="PROTEIN_KINASE_DOM"/>
    <property type="match status" value="1"/>
</dbReference>
<dbReference type="InterPro" id="IPR015940">
    <property type="entry name" value="UBA"/>
</dbReference>
<dbReference type="EC" id="2.7.11.1" evidence="1"/>
<dbReference type="CDD" id="cd14003">
    <property type="entry name" value="STKc_AMPK-like"/>
    <property type="match status" value="1"/>
</dbReference>
<dbReference type="PROSITE" id="PS51257">
    <property type="entry name" value="PROKAR_LIPOPROTEIN"/>
    <property type="match status" value="1"/>
</dbReference>
<comment type="catalytic activity">
    <reaction evidence="8">
        <text>L-seryl-[protein] + ATP = O-phospho-L-seryl-[protein] + ADP + H(+)</text>
        <dbReference type="Rhea" id="RHEA:17989"/>
        <dbReference type="Rhea" id="RHEA-COMP:9863"/>
        <dbReference type="Rhea" id="RHEA-COMP:11604"/>
        <dbReference type="ChEBI" id="CHEBI:15378"/>
        <dbReference type="ChEBI" id="CHEBI:29999"/>
        <dbReference type="ChEBI" id="CHEBI:30616"/>
        <dbReference type="ChEBI" id="CHEBI:83421"/>
        <dbReference type="ChEBI" id="CHEBI:456216"/>
        <dbReference type="EC" id="2.7.11.1"/>
    </reaction>
</comment>
<keyword evidence="2 10" id="KW-0723">Serine/threonine-protein kinase</keyword>
<evidence type="ECO:0000256" key="6">
    <source>
        <dbReference type="ARBA" id="ARBA00022840"/>
    </source>
</evidence>
<evidence type="ECO:0000313" key="15">
    <source>
        <dbReference type="RefSeq" id="XP_005367644.1"/>
    </source>
</evidence>
<dbReference type="SUPFAM" id="SSF56112">
    <property type="entry name" value="Protein kinase-like (PK-like)"/>
    <property type="match status" value="1"/>
</dbReference>
<keyword evidence="3" id="KW-0808">Transferase</keyword>
<feature type="compositionally biased region" description="Pro residues" evidence="11">
    <location>
        <begin position="332"/>
        <end position="342"/>
    </location>
</feature>
<dbReference type="InterPro" id="IPR017441">
    <property type="entry name" value="Protein_kinase_ATP_BS"/>
</dbReference>
<dbReference type="Proteomes" id="UP000694915">
    <property type="component" value="Unplaced"/>
</dbReference>
<protein>
    <recommendedName>
        <fullName evidence="1">non-specific serine/threonine protein kinase</fullName>
        <ecNumber evidence="1">2.7.11.1</ecNumber>
    </recommendedName>
</protein>
<feature type="domain" description="Protein kinase" evidence="12">
    <location>
        <begin position="14"/>
        <end position="262"/>
    </location>
</feature>
<feature type="domain" description="UBA" evidence="13">
    <location>
        <begin position="274"/>
        <end position="314"/>
    </location>
</feature>
<comment type="similarity">
    <text evidence="10">Belongs to the protein kinase superfamily.</text>
</comment>
<dbReference type="PROSITE" id="PS00107">
    <property type="entry name" value="PROTEIN_KINASE_ATP"/>
    <property type="match status" value="1"/>
</dbReference>
<organism evidence="14 15">
    <name type="scientific">Microtus ochrogaster</name>
    <name type="common">Prairie vole</name>
    <dbReference type="NCBI Taxonomy" id="79684"/>
    <lineage>
        <taxon>Eukaryota</taxon>
        <taxon>Metazoa</taxon>
        <taxon>Chordata</taxon>
        <taxon>Craniata</taxon>
        <taxon>Vertebrata</taxon>
        <taxon>Euteleostomi</taxon>
        <taxon>Mammalia</taxon>
        <taxon>Eutheria</taxon>
        <taxon>Euarchontoglires</taxon>
        <taxon>Glires</taxon>
        <taxon>Rodentia</taxon>
        <taxon>Myomorpha</taxon>
        <taxon>Muroidea</taxon>
        <taxon>Cricetidae</taxon>
        <taxon>Arvicolinae</taxon>
        <taxon>Microtus</taxon>
    </lineage>
</organism>
<feature type="binding site" evidence="9">
    <location>
        <position position="43"/>
    </location>
    <ligand>
        <name>ATP</name>
        <dbReference type="ChEBI" id="CHEBI:30616"/>
    </ligand>
</feature>
<evidence type="ECO:0000256" key="4">
    <source>
        <dbReference type="ARBA" id="ARBA00022741"/>
    </source>
</evidence>
<evidence type="ECO:0000259" key="13">
    <source>
        <dbReference type="PROSITE" id="PS50030"/>
    </source>
</evidence>
<dbReference type="Gene3D" id="3.30.200.20">
    <property type="entry name" value="Phosphorylase Kinase, domain 1"/>
    <property type="match status" value="1"/>
</dbReference>
<dbReference type="InterPro" id="IPR000719">
    <property type="entry name" value="Prot_kinase_dom"/>
</dbReference>
<dbReference type="GeneID" id="101980766"/>
<dbReference type="PROSITE" id="PS00108">
    <property type="entry name" value="PROTEIN_KINASE_ST"/>
    <property type="match status" value="1"/>
</dbReference>
<evidence type="ECO:0000256" key="9">
    <source>
        <dbReference type="PROSITE-ProRule" id="PRU10141"/>
    </source>
</evidence>
<dbReference type="Gene3D" id="1.10.8.10">
    <property type="entry name" value="DNA helicase RuvA subunit, C-terminal domain"/>
    <property type="match status" value="1"/>
</dbReference>
<proteinExistence type="inferred from homology"/>
<evidence type="ECO:0000256" key="5">
    <source>
        <dbReference type="ARBA" id="ARBA00022777"/>
    </source>
</evidence>
<comment type="catalytic activity">
    <reaction evidence="7">
        <text>L-threonyl-[protein] + ATP = O-phospho-L-threonyl-[protein] + ADP + H(+)</text>
        <dbReference type="Rhea" id="RHEA:46608"/>
        <dbReference type="Rhea" id="RHEA-COMP:11060"/>
        <dbReference type="Rhea" id="RHEA-COMP:11605"/>
        <dbReference type="ChEBI" id="CHEBI:15378"/>
        <dbReference type="ChEBI" id="CHEBI:30013"/>
        <dbReference type="ChEBI" id="CHEBI:30616"/>
        <dbReference type="ChEBI" id="CHEBI:61977"/>
        <dbReference type="ChEBI" id="CHEBI:456216"/>
        <dbReference type="EC" id="2.7.11.1"/>
    </reaction>
</comment>
<keyword evidence="6 9" id="KW-0067">ATP-binding</keyword>
<keyword evidence="14" id="KW-1185">Reference proteome</keyword>
<evidence type="ECO:0000256" key="11">
    <source>
        <dbReference type="SAM" id="MobiDB-lite"/>
    </source>
</evidence>